<accession>A0ABW1Z8N5</accession>
<evidence type="ECO:0000256" key="1">
    <source>
        <dbReference type="SAM" id="Phobius"/>
    </source>
</evidence>
<dbReference type="RefSeq" id="WP_263371843.1">
    <property type="nucleotide sequence ID" value="NZ_JAGSYD010000003.1"/>
</dbReference>
<keyword evidence="3" id="KW-1185">Reference proteome</keyword>
<sequence length="65" mass="7173">MRLIRTAAEAARNLKHNLDVRCEMLAVAFERGDVWEAIKLAVLPATATAVVALICWPLIVFILLA</sequence>
<feature type="transmembrane region" description="Helical" evidence="1">
    <location>
        <begin position="41"/>
        <end position="64"/>
    </location>
</feature>
<keyword evidence="1" id="KW-1133">Transmembrane helix</keyword>
<comment type="caution">
    <text evidence="2">The sequence shown here is derived from an EMBL/GenBank/DDBJ whole genome shotgun (WGS) entry which is preliminary data.</text>
</comment>
<organism evidence="2 3">
    <name type="scientific">Granulicella cerasi</name>
    <dbReference type="NCBI Taxonomy" id="741063"/>
    <lineage>
        <taxon>Bacteria</taxon>
        <taxon>Pseudomonadati</taxon>
        <taxon>Acidobacteriota</taxon>
        <taxon>Terriglobia</taxon>
        <taxon>Terriglobales</taxon>
        <taxon>Acidobacteriaceae</taxon>
        <taxon>Granulicella</taxon>
    </lineage>
</organism>
<reference evidence="3" key="1">
    <citation type="journal article" date="2019" name="Int. J. Syst. Evol. Microbiol.">
        <title>The Global Catalogue of Microorganisms (GCM) 10K type strain sequencing project: providing services to taxonomists for standard genome sequencing and annotation.</title>
        <authorList>
            <consortium name="The Broad Institute Genomics Platform"/>
            <consortium name="The Broad Institute Genome Sequencing Center for Infectious Disease"/>
            <person name="Wu L."/>
            <person name="Ma J."/>
        </authorList>
    </citation>
    <scope>NUCLEOTIDE SEQUENCE [LARGE SCALE GENOMIC DNA]</scope>
    <source>
        <strain evidence="3">CGMCC 1.16026</strain>
    </source>
</reference>
<evidence type="ECO:0000313" key="2">
    <source>
        <dbReference type="EMBL" id="MFC6645474.1"/>
    </source>
</evidence>
<gene>
    <name evidence="2" type="ORF">ACFQBQ_07715</name>
</gene>
<keyword evidence="1" id="KW-0812">Transmembrane</keyword>
<dbReference type="Proteomes" id="UP001596391">
    <property type="component" value="Unassembled WGS sequence"/>
</dbReference>
<dbReference type="EMBL" id="JBHSWI010000001">
    <property type="protein sequence ID" value="MFC6645474.1"/>
    <property type="molecule type" value="Genomic_DNA"/>
</dbReference>
<evidence type="ECO:0000313" key="3">
    <source>
        <dbReference type="Proteomes" id="UP001596391"/>
    </source>
</evidence>
<proteinExistence type="predicted"/>
<name>A0ABW1Z8N5_9BACT</name>
<protein>
    <submittedName>
        <fullName evidence="2">Uncharacterized protein</fullName>
    </submittedName>
</protein>
<keyword evidence="1" id="KW-0472">Membrane</keyword>